<dbReference type="InterPro" id="IPR028389">
    <property type="entry name" value="POT1"/>
</dbReference>
<keyword evidence="6" id="KW-0779">Telomere</keyword>
<dbReference type="PANTHER" id="PTHR14513">
    <property type="entry name" value="PROTECTION OF TELOMERES 1"/>
    <property type="match status" value="1"/>
</dbReference>
<dbReference type="PANTHER" id="PTHR14513:SF0">
    <property type="entry name" value="PROTECTION OF TELOMERES PROTEIN 1"/>
    <property type="match status" value="1"/>
</dbReference>
<gene>
    <name evidence="11" type="ORF">H2201_006810</name>
</gene>
<dbReference type="InterPro" id="IPR032042">
    <property type="entry name" value="POT1PC"/>
</dbReference>
<evidence type="ECO:0000313" key="11">
    <source>
        <dbReference type="EMBL" id="KAJ9660731.1"/>
    </source>
</evidence>
<evidence type="ECO:0000256" key="7">
    <source>
        <dbReference type="ARBA" id="ARBA00023125"/>
    </source>
</evidence>
<comment type="subcellular location">
    <subcellularLocation>
        <location evidence="2">Chromosome</location>
        <location evidence="2">Telomere</location>
    </subcellularLocation>
    <subcellularLocation>
        <location evidence="1">Nucleus</location>
    </subcellularLocation>
</comment>
<evidence type="ECO:0000256" key="1">
    <source>
        <dbReference type="ARBA" id="ARBA00004123"/>
    </source>
</evidence>
<feature type="region of interest" description="Disordered" evidence="9">
    <location>
        <begin position="376"/>
        <end position="418"/>
    </location>
</feature>
<dbReference type="SUPFAM" id="SSF50249">
    <property type="entry name" value="Nucleic acid-binding proteins"/>
    <property type="match status" value="2"/>
</dbReference>
<dbReference type="InterPro" id="IPR012340">
    <property type="entry name" value="NA-bd_OB-fold"/>
</dbReference>
<organism evidence="11 12">
    <name type="scientific">Coniosporium apollinis</name>
    <dbReference type="NCBI Taxonomy" id="61459"/>
    <lineage>
        <taxon>Eukaryota</taxon>
        <taxon>Fungi</taxon>
        <taxon>Dikarya</taxon>
        <taxon>Ascomycota</taxon>
        <taxon>Pezizomycotina</taxon>
        <taxon>Dothideomycetes</taxon>
        <taxon>Dothideomycetes incertae sedis</taxon>
        <taxon>Coniosporium</taxon>
    </lineage>
</organism>
<dbReference type="Gene3D" id="2.40.50.140">
    <property type="entry name" value="Nucleic acid-binding proteins"/>
    <property type="match status" value="3"/>
</dbReference>
<reference evidence="11" key="1">
    <citation type="submission" date="2022-10" db="EMBL/GenBank/DDBJ databases">
        <title>Culturing micro-colonial fungi from biological soil crusts in the Mojave desert and describing Neophaeococcomyces mojavensis, and introducing the new genera and species Taxawa tesnikishii.</title>
        <authorList>
            <person name="Kurbessoian T."/>
            <person name="Stajich J.E."/>
        </authorList>
    </citation>
    <scope>NUCLEOTIDE SEQUENCE</scope>
    <source>
        <strain evidence="11">TK_1</strain>
    </source>
</reference>
<keyword evidence="12" id="KW-1185">Reference proteome</keyword>
<dbReference type="SMART" id="SM00976">
    <property type="entry name" value="Telo_bind"/>
    <property type="match status" value="1"/>
</dbReference>
<evidence type="ECO:0000256" key="3">
    <source>
        <dbReference type="ARBA" id="ARBA00008442"/>
    </source>
</evidence>
<name>A0ABQ9NR30_9PEZI</name>
<evidence type="ECO:0000259" key="10">
    <source>
        <dbReference type="SMART" id="SM00976"/>
    </source>
</evidence>
<feature type="compositionally biased region" description="Basic and acidic residues" evidence="9">
    <location>
        <begin position="402"/>
        <end position="418"/>
    </location>
</feature>
<dbReference type="Pfam" id="PF02765">
    <property type="entry name" value="POT1"/>
    <property type="match status" value="1"/>
</dbReference>
<evidence type="ECO:0000256" key="4">
    <source>
        <dbReference type="ARBA" id="ARBA00015253"/>
    </source>
</evidence>
<evidence type="ECO:0000256" key="9">
    <source>
        <dbReference type="SAM" id="MobiDB-lite"/>
    </source>
</evidence>
<protein>
    <recommendedName>
        <fullName evidence="4">Protection of telomeres protein 1</fullName>
    </recommendedName>
</protein>
<feature type="domain" description="Telomeric single stranded DNA binding POT1/Cdc13" evidence="10">
    <location>
        <begin position="9"/>
        <end position="163"/>
    </location>
</feature>
<accession>A0ABQ9NR30</accession>
<dbReference type="EMBL" id="JAPDRL010000063">
    <property type="protein sequence ID" value="KAJ9660731.1"/>
    <property type="molecule type" value="Genomic_DNA"/>
</dbReference>
<dbReference type="Proteomes" id="UP001172684">
    <property type="component" value="Unassembled WGS sequence"/>
</dbReference>
<proteinExistence type="inferred from homology"/>
<evidence type="ECO:0000256" key="2">
    <source>
        <dbReference type="ARBA" id="ARBA00004574"/>
    </source>
</evidence>
<evidence type="ECO:0000313" key="12">
    <source>
        <dbReference type="Proteomes" id="UP001172684"/>
    </source>
</evidence>
<keyword evidence="8" id="KW-0539">Nucleus</keyword>
<evidence type="ECO:0000256" key="8">
    <source>
        <dbReference type="ARBA" id="ARBA00023242"/>
    </source>
</evidence>
<dbReference type="InterPro" id="IPR011564">
    <property type="entry name" value="Telomer_end-bd_POT1/Cdc13"/>
</dbReference>
<comment type="similarity">
    <text evidence="3">Belongs to the telombin family.</text>
</comment>
<sequence>MAPAPPTGFVTIHQALQHHSPTQLLSVIGVVVDFMPPMETRGTDLMMTLILQDISNFDEYQSDHGFTVKLFRKTVGAFPLVQAKGDVAIVRQLKVSEYRSTMTGLSNHSTECVVLPSAAIPSPTFKMAYANGNKNIPGMLMSGSRPATTEEQFYSIELRHAFPHLPTNALNSAAATPAAVQSIPNPQTPAGAPPSMITPSKVTPGSAIGASRLDRQALLKDVAADKYYDPVGEVVKIQSASFDKLDLYLTDYTTNRLFYEYLSPEDEAKEAGSGYDGDSMNYINGKKKVPWPGPYGKMTLLITLWLPHADWARDNIHPGDHVCLKNVIVKYNEGGFSRLEGKLHQDRKYPNRVDVWKVKPDEARMKDLLMRKKEYLARTKTANPGGKSESKSSKKQKRKEQRVKMLEEQQKKKQKEAAESNVFFASNTHIRCQDLNRPLVSISQIWENPHLEYESPNGILQLPFINVKYRARVRVVDFWPDKLENFSQSLDSRAYNNCSDERDSQDMMTDESSQPRGWEWFFYIWVMDATQPPGTKDPLCLKLLVAQHEAVGLLKLDATDLRKDPRALAQLREKLFVLWGNLEELKTSGSEEMPTNTAFECCIKEYGVKVDDEYIRVHRLFGSTIM</sequence>
<dbReference type="Pfam" id="PF16686">
    <property type="entry name" value="POT1PC"/>
    <property type="match status" value="1"/>
</dbReference>
<evidence type="ECO:0000256" key="5">
    <source>
        <dbReference type="ARBA" id="ARBA00022454"/>
    </source>
</evidence>
<keyword evidence="5" id="KW-0158">Chromosome</keyword>
<comment type="caution">
    <text evidence="11">The sequence shown here is derived from an EMBL/GenBank/DDBJ whole genome shotgun (WGS) entry which is preliminary data.</text>
</comment>
<keyword evidence="7" id="KW-0238">DNA-binding</keyword>
<evidence type="ECO:0000256" key="6">
    <source>
        <dbReference type="ARBA" id="ARBA00022895"/>
    </source>
</evidence>